<keyword evidence="2" id="KW-1185">Reference proteome</keyword>
<protein>
    <submittedName>
        <fullName evidence="1">Enterocin A Immunity</fullName>
    </submittedName>
</protein>
<evidence type="ECO:0000313" key="2">
    <source>
        <dbReference type="Proteomes" id="UP000199087"/>
    </source>
</evidence>
<dbReference type="GO" id="GO:0030153">
    <property type="term" value="P:bacteriocin immunity"/>
    <property type="evidence" value="ECO:0007669"/>
    <property type="project" value="InterPro"/>
</dbReference>
<dbReference type="RefSeq" id="WP_176699899.1">
    <property type="nucleotide sequence ID" value="NZ_CVRB01000005.1"/>
</dbReference>
<accession>A0A0U1P2T3</accession>
<name>A0A0U1P2T3_9BACI</name>
<evidence type="ECO:0000313" key="1">
    <source>
        <dbReference type="EMBL" id="CRK84576.1"/>
    </source>
</evidence>
<dbReference type="Proteomes" id="UP000199087">
    <property type="component" value="Unassembled WGS sequence"/>
</dbReference>
<organism evidence="1 2">
    <name type="scientific">Neobacillus massiliamazoniensis</name>
    <dbReference type="NCBI Taxonomy" id="1499688"/>
    <lineage>
        <taxon>Bacteria</taxon>
        <taxon>Bacillati</taxon>
        <taxon>Bacillota</taxon>
        <taxon>Bacilli</taxon>
        <taxon>Bacillales</taxon>
        <taxon>Bacillaceae</taxon>
        <taxon>Neobacillus</taxon>
    </lineage>
</organism>
<dbReference type="CDD" id="cd21059">
    <property type="entry name" value="LciA-like"/>
    <property type="match status" value="1"/>
</dbReference>
<dbReference type="EMBL" id="CVRB01000005">
    <property type="protein sequence ID" value="CRK84576.1"/>
    <property type="molecule type" value="Genomic_DNA"/>
</dbReference>
<dbReference type="AlphaFoldDB" id="A0A0U1P2T3"/>
<proteinExistence type="predicted"/>
<sequence>MSAKNKLKIDEQKVLNDIYDLVLDPNTLEQERNVLLSCKNSIEKGGNLFFCIRQLQKDLRPFAIKLELSTKVSKYYVEISNYKTFDRRFSIGFFW</sequence>
<dbReference type="Pfam" id="PF08951">
    <property type="entry name" value="EntA_Immun"/>
    <property type="match status" value="1"/>
</dbReference>
<reference evidence="2" key="1">
    <citation type="submission" date="2015-05" db="EMBL/GenBank/DDBJ databases">
        <authorList>
            <person name="Urmite Genomes"/>
        </authorList>
    </citation>
    <scope>NUCLEOTIDE SEQUENCE [LARGE SCALE GENOMIC DNA]</scope>
    <source>
        <strain evidence="2">LF1</strain>
    </source>
</reference>
<dbReference type="STRING" id="1499688.BN000_04618"/>
<dbReference type="InterPro" id="IPR015046">
    <property type="entry name" value="LciA_Immunity-like"/>
</dbReference>
<gene>
    <name evidence="1" type="ORF">BN000_04618</name>
</gene>